<evidence type="ECO:0000313" key="2">
    <source>
        <dbReference type="Proteomes" id="UP001177260"/>
    </source>
</evidence>
<evidence type="ECO:0000313" key="1">
    <source>
        <dbReference type="EMBL" id="KAK1144503.1"/>
    </source>
</evidence>
<gene>
    <name evidence="1" type="ORF">N8T08_005376</name>
</gene>
<keyword evidence="2" id="KW-1185">Reference proteome</keyword>
<dbReference type="Proteomes" id="UP001177260">
    <property type="component" value="Unassembled WGS sequence"/>
</dbReference>
<comment type="caution">
    <text evidence="1">The sequence shown here is derived from an EMBL/GenBank/DDBJ whole genome shotgun (WGS) entry which is preliminary data.</text>
</comment>
<proteinExistence type="predicted"/>
<protein>
    <submittedName>
        <fullName evidence="1">Uncharacterized protein</fullName>
    </submittedName>
</protein>
<accession>A0ACC3B2N1</accession>
<reference evidence="1 2" key="1">
    <citation type="journal article" date="2023" name="ACS Omega">
        <title>Identification of the Neoaspergillic Acid Biosynthesis Gene Cluster by Establishing an In Vitro CRISPR-Ribonucleoprotein Genetic System in Aspergillus melleus.</title>
        <authorList>
            <person name="Yuan B."/>
            <person name="Grau M.F."/>
            <person name="Murata R.M."/>
            <person name="Torok T."/>
            <person name="Venkateswaran K."/>
            <person name="Stajich J.E."/>
            <person name="Wang C.C.C."/>
        </authorList>
    </citation>
    <scope>NUCLEOTIDE SEQUENCE [LARGE SCALE GENOMIC DNA]</scope>
    <source>
        <strain evidence="1 2">IMV 1140</strain>
    </source>
</reference>
<organism evidence="1 2">
    <name type="scientific">Aspergillus melleus</name>
    <dbReference type="NCBI Taxonomy" id="138277"/>
    <lineage>
        <taxon>Eukaryota</taxon>
        <taxon>Fungi</taxon>
        <taxon>Dikarya</taxon>
        <taxon>Ascomycota</taxon>
        <taxon>Pezizomycotina</taxon>
        <taxon>Eurotiomycetes</taxon>
        <taxon>Eurotiomycetidae</taxon>
        <taxon>Eurotiales</taxon>
        <taxon>Aspergillaceae</taxon>
        <taxon>Aspergillus</taxon>
        <taxon>Aspergillus subgen. Circumdati</taxon>
    </lineage>
</organism>
<sequence>MAVWLFVYMGVEVSVGGWIVDFMVHVRGGSSYESGFTPTGFWAGVALGRLLPGFVNDWLGERIAITVYLVLSIALELVLWLVPKSTVSAVAVALLGFFTGPLFPGALVVAAKLLPKHLHTPGIGLVSSFPGGGGAILPFVAGAISGARGVQSLRAFVLTLLVTLIVIWILLPHKKQSSHIFPTWYIGAPAFKLALIKSDHSIKEHEPPRRLILLRNMAFQLVYRKDPRDAIKRADSQEQYDSFQSAMLALGKSLRSLYVDQLNLLPAVLTTSDTVYFRSSPFPRALESLQHVLWGLFPPQSRAQSFGPFQIVMRSPRDETLLPNEDYCDRFIQICKAYTRRTADRCNFPVSTKIEESLNPISIGNNSSEMHYLNALLRDSMPGQQRVAVDSNPTMHAIHDMINSTAASESLEIKLPAQFYDPRVRDIVDMIAFEEEYSAFQESQEMRRVGIGALLGDVVEKLVIDVEQRLPRTDTEVIQGPSPKLFLAGSHDSTLAAIMASLGAVDEKTRSKWPPYGSVVSIELFSDPNGSHDSEAIDNTVSTLSSIGRTTTPNLTSQQKRRLEHHYVRVRYHDQSLVVPGCRETGRNWKGNESFCTLAAFKEIVDRFTPSDWKQACVANLDKPGIPEKVEAAGY</sequence>
<dbReference type="EMBL" id="JAOPJF010000030">
    <property type="protein sequence ID" value="KAK1144503.1"/>
    <property type="molecule type" value="Genomic_DNA"/>
</dbReference>
<name>A0ACC3B2N1_9EURO</name>